<feature type="domain" description="D-alanyl-D-alanine carboxypeptidase-like core" evidence="2">
    <location>
        <begin position="122"/>
        <end position="248"/>
    </location>
</feature>
<dbReference type="InterPro" id="IPR009045">
    <property type="entry name" value="Zn_M74/Hedgehog-like"/>
</dbReference>
<dbReference type="CDD" id="cd14852">
    <property type="entry name" value="LD-carboxypeptidase"/>
    <property type="match status" value="1"/>
</dbReference>
<gene>
    <name evidence="3" type="ORF">CLV52_2925</name>
</gene>
<proteinExistence type="predicted"/>
<dbReference type="PANTHER" id="PTHR34385:SF1">
    <property type="entry name" value="PEPTIDOGLYCAN L-ALANYL-D-GLUTAMATE ENDOPEPTIDASE CWLK"/>
    <property type="match status" value="1"/>
</dbReference>
<dbReference type="SUPFAM" id="SSF55166">
    <property type="entry name" value="Hedgehog/DD-peptidase"/>
    <property type="match status" value="1"/>
</dbReference>
<dbReference type="InterPro" id="IPR052179">
    <property type="entry name" value="DD-CPase-like"/>
</dbReference>
<evidence type="ECO:0000313" key="4">
    <source>
        <dbReference type="Proteomes" id="UP000295344"/>
    </source>
</evidence>
<dbReference type="Gene3D" id="3.30.1380.10">
    <property type="match status" value="1"/>
</dbReference>
<sequence>METTWTALRECSAPPVDAAPPAYGRDVSITSSRRGALLLAGAGLLTLSGCTASAPGRSTAGQQAAEPAPSRTPSPAPFDRTAHSVDAPDSIWLVVNKRRPLGGGYVPAVISVAVAHTNPPLLRREAGAAVVALFAAARRDGIELASNSTYRGYAEQQSIYDRNLRQLGRATADHLTAHPGCSEHQTGLAIDIGAASGRCSLATCMGEMPEGKWLAEHAWRYGFLLRYPSDEVAITGYQYEPWHFRYLGVPLAVELHRTGISTLEEFFHLPAAPDYA</sequence>
<keyword evidence="3" id="KW-0378">Hydrolase</keyword>
<feature type="region of interest" description="Disordered" evidence="1">
    <location>
        <begin position="55"/>
        <end position="83"/>
    </location>
</feature>
<evidence type="ECO:0000256" key="1">
    <source>
        <dbReference type="SAM" id="MobiDB-lite"/>
    </source>
</evidence>
<dbReference type="OrthoDB" id="9792074at2"/>
<dbReference type="GO" id="GO:0006508">
    <property type="term" value="P:proteolysis"/>
    <property type="evidence" value="ECO:0007669"/>
    <property type="project" value="InterPro"/>
</dbReference>
<keyword evidence="3" id="KW-0121">Carboxypeptidase</keyword>
<name>A0A4R7FJ81_9MICO</name>
<dbReference type="PANTHER" id="PTHR34385">
    <property type="entry name" value="D-ALANYL-D-ALANINE CARBOXYPEPTIDASE"/>
    <property type="match status" value="1"/>
</dbReference>
<dbReference type="InterPro" id="IPR058193">
    <property type="entry name" value="VanY/YodJ_core_dom"/>
</dbReference>
<dbReference type="AlphaFoldDB" id="A0A4R7FJ81"/>
<reference evidence="3 4" key="1">
    <citation type="submission" date="2019-03" db="EMBL/GenBank/DDBJ databases">
        <title>Genomic Encyclopedia of Archaeal and Bacterial Type Strains, Phase II (KMG-II): from individual species to whole genera.</title>
        <authorList>
            <person name="Goeker M."/>
        </authorList>
    </citation>
    <scope>NUCLEOTIDE SEQUENCE [LARGE SCALE GENOMIC DNA]</scope>
    <source>
        <strain evidence="3 4">DSM 24782</strain>
    </source>
</reference>
<keyword evidence="3" id="KW-0645">Protease</keyword>
<evidence type="ECO:0000313" key="3">
    <source>
        <dbReference type="EMBL" id="TDS75816.1"/>
    </source>
</evidence>
<comment type="caution">
    <text evidence="3">The sequence shown here is derived from an EMBL/GenBank/DDBJ whole genome shotgun (WGS) entry which is preliminary data.</text>
</comment>
<dbReference type="GO" id="GO:0004180">
    <property type="term" value="F:carboxypeptidase activity"/>
    <property type="evidence" value="ECO:0007669"/>
    <property type="project" value="UniProtKB-KW"/>
</dbReference>
<dbReference type="EMBL" id="SOAM01000003">
    <property type="protein sequence ID" value="TDS75816.1"/>
    <property type="molecule type" value="Genomic_DNA"/>
</dbReference>
<accession>A0A4R7FJ81</accession>
<dbReference type="Proteomes" id="UP000295344">
    <property type="component" value="Unassembled WGS sequence"/>
</dbReference>
<dbReference type="Pfam" id="PF02557">
    <property type="entry name" value="VanY"/>
    <property type="match status" value="1"/>
</dbReference>
<keyword evidence="4" id="KW-1185">Reference proteome</keyword>
<evidence type="ECO:0000259" key="2">
    <source>
        <dbReference type="Pfam" id="PF02557"/>
    </source>
</evidence>
<dbReference type="InterPro" id="IPR003709">
    <property type="entry name" value="VanY-like_core_dom"/>
</dbReference>
<protein>
    <submittedName>
        <fullName evidence="3">D-alanyl-D-alanine carboxypeptidase</fullName>
    </submittedName>
</protein>
<organism evidence="3 4">
    <name type="scientific">Amnibacterium kyonggiense</name>
    <dbReference type="NCBI Taxonomy" id="595671"/>
    <lineage>
        <taxon>Bacteria</taxon>
        <taxon>Bacillati</taxon>
        <taxon>Actinomycetota</taxon>
        <taxon>Actinomycetes</taxon>
        <taxon>Micrococcales</taxon>
        <taxon>Microbacteriaceae</taxon>
        <taxon>Amnibacterium</taxon>
    </lineage>
</organism>